<gene>
    <name evidence="1" type="ORF">MEUPH1_LOCUS11989</name>
</gene>
<name>A0AAV0WJI6_9HEMI</name>
<dbReference type="AlphaFoldDB" id="A0AAV0WJI6"/>
<dbReference type="Proteomes" id="UP001160148">
    <property type="component" value="Unassembled WGS sequence"/>
</dbReference>
<evidence type="ECO:0000313" key="2">
    <source>
        <dbReference type="Proteomes" id="UP001160148"/>
    </source>
</evidence>
<dbReference type="SUPFAM" id="SSF52949">
    <property type="entry name" value="Macro domain-like"/>
    <property type="match status" value="1"/>
</dbReference>
<protein>
    <submittedName>
        <fullName evidence="1">Uncharacterized protein</fullName>
    </submittedName>
</protein>
<dbReference type="EMBL" id="CARXXK010000002">
    <property type="protein sequence ID" value="CAI6356235.1"/>
    <property type="molecule type" value="Genomic_DNA"/>
</dbReference>
<evidence type="ECO:0000313" key="1">
    <source>
        <dbReference type="EMBL" id="CAI6356235.1"/>
    </source>
</evidence>
<sequence>MEVKVVHTRSQQQSAGSIINLRLFHEYISDSECQNYRNARVKEVTGNLFAVSEEFYSLHCVSADLKLNRGIALEFQTLTEFKTSTSKENRSSILSIGIIINLEAKDTFSQEPTLEDMYISLRNIRHFFQKFEIQNLAMCKIRCGLKQLD</sequence>
<comment type="caution">
    <text evidence="1">The sequence shown here is derived from an EMBL/GenBank/DDBJ whole genome shotgun (WGS) entry which is preliminary data.</text>
</comment>
<proteinExistence type="predicted"/>
<reference evidence="1 2" key="1">
    <citation type="submission" date="2023-01" db="EMBL/GenBank/DDBJ databases">
        <authorList>
            <person name="Whitehead M."/>
        </authorList>
    </citation>
    <scope>NUCLEOTIDE SEQUENCE [LARGE SCALE GENOMIC DNA]</scope>
</reference>
<accession>A0AAV0WJI6</accession>
<keyword evidence="2" id="KW-1185">Reference proteome</keyword>
<dbReference type="InterPro" id="IPR043472">
    <property type="entry name" value="Macro_dom-like"/>
</dbReference>
<organism evidence="1 2">
    <name type="scientific">Macrosiphum euphorbiae</name>
    <name type="common">potato aphid</name>
    <dbReference type="NCBI Taxonomy" id="13131"/>
    <lineage>
        <taxon>Eukaryota</taxon>
        <taxon>Metazoa</taxon>
        <taxon>Ecdysozoa</taxon>
        <taxon>Arthropoda</taxon>
        <taxon>Hexapoda</taxon>
        <taxon>Insecta</taxon>
        <taxon>Pterygota</taxon>
        <taxon>Neoptera</taxon>
        <taxon>Paraneoptera</taxon>
        <taxon>Hemiptera</taxon>
        <taxon>Sternorrhyncha</taxon>
        <taxon>Aphidomorpha</taxon>
        <taxon>Aphidoidea</taxon>
        <taxon>Aphididae</taxon>
        <taxon>Macrosiphini</taxon>
        <taxon>Macrosiphum</taxon>
    </lineage>
</organism>
<dbReference type="Gene3D" id="3.40.220.10">
    <property type="entry name" value="Leucine Aminopeptidase, subunit E, domain 1"/>
    <property type="match status" value="1"/>
</dbReference>